<evidence type="ECO:0000256" key="6">
    <source>
        <dbReference type="ARBA" id="ARBA00022737"/>
    </source>
</evidence>
<proteinExistence type="inferred from homology"/>
<reference evidence="14" key="1">
    <citation type="submission" date="2019-08" db="EMBL/GenBank/DDBJ databases">
        <authorList>
            <person name="Kucharzyk K."/>
            <person name="Murdoch R.W."/>
            <person name="Higgins S."/>
            <person name="Loffler F."/>
        </authorList>
    </citation>
    <scope>NUCLEOTIDE SEQUENCE</scope>
</reference>
<evidence type="ECO:0000256" key="3">
    <source>
        <dbReference type="ARBA" id="ARBA00022516"/>
    </source>
</evidence>
<dbReference type="InterPro" id="IPR022924">
    <property type="entry name" value="Cardiolipin_synthase"/>
</dbReference>
<dbReference type="AlphaFoldDB" id="A0A644WJE1"/>
<dbReference type="HAMAP" id="MF_01916">
    <property type="entry name" value="Cardiolipin_synth_Cls"/>
    <property type="match status" value="1"/>
</dbReference>
<dbReference type="Pfam" id="PF13396">
    <property type="entry name" value="PLDc_N"/>
    <property type="match status" value="1"/>
</dbReference>
<dbReference type="InterPro" id="IPR030874">
    <property type="entry name" value="Cardiolipin_synth_Firmi"/>
</dbReference>
<organism evidence="14">
    <name type="scientific">bioreactor metagenome</name>
    <dbReference type="NCBI Taxonomy" id="1076179"/>
    <lineage>
        <taxon>unclassified sequences</taxon>
        <taxon>metagenomes</taxon>
        <taxon>ecological metagenomes</taxon>
    </lineage>
</organism>
<evidence type="ECO:0000256" key="12">
    <source>
        <dbReference type="SAM" id="Phobius"/>
    </source>
</evidence>
<protein>
    <submittedName>
        <fullName evidence="14">Major cardiolipin synthase ClsA</fullName>
        <ecNumber evidence="14">2.7.8.-</ecNumber>
    </submittedName>
</protein>
<dbReference type="FunFam" id="3.30.870.10:FF:000014">
    <property type="entry name" value="Cardiolipin synthase"/>
    <property type="match status" value="1"/>
</dbReference>
<dbReference type="Gene3D" id="3.30.870.10">
    <property type="entry name" value="Endonuclease Chain A"/>
    <property type="match status" value="2"/>
</dbReference>
<feature type="transmembrane region" description="Helical" evidence="12">
    <location>
        <begin position="30"/>
        <end position="53"/>
    </location>
</feature>
<feature type="domain" description="PLD phosphodiesterase" evidence="13">
    <location>
        <begin position="388"/>
        <end position="415"/>
    </location>
</feature>
<dbReference type="PANTHER" id="PTHR21248">
    <property type="entry name" value="CARDIOLIPIN SYNTHASE"/>
    <property type="match status" value="1"/>
</dbReference>
<dbReference type="SUPFAM" id="SSF56024">
    <property type="entry name" value="Phospholipase D/nuclease"/>
    <property type="match status" value="2"/>
</dbReference>
<keyword evidence="6" id="KW-0677">Repeat</keyword>
<comment type="subcellular location">
    <subcellularLocation>
        <location evidence="1">Cell membrane</location>
        <topology evidence="1">Multi-pass membrane protein</topology>
    </subcellularLocation>
</comment>
<keyword evidence="10" id="KW-0594">Phospholipid biosynthesis</keyword>
<dbReference type="GO" id="GO:0005886">
    <property type="term" value="C:plasma membrane"/>
    <property type="evidence" value="ECO:0007669"/>
    <property type="project" value="UniProtKB-SubCell"/>
</dbReference>
<dbReference type="EMBL" id="VSSQ01000971">
    <property type="protein sequence ID" value="MPM03651.1"/>
    <property type="molecule type" value="Genomic_DNA"/>
</dbReference>
<dbReference type="NCBIfam" id="TIGR04265">
    <property type="entry name" value="bac_cardiolipin"/>
    <property type="match status" value="1"/>
</dbReference>
<feature type="domain" description="PLD phosphodiesterase" evidence="13">
    <location>
        <begin position="211"/>
        <end position="238"/>
    </location>
</feature>
<keyword evidence="11" id="KW-1208">Phospholipid metabolism</keyword>
<evidence type="ECO:0000256" key="8">
    <source>
        <dbReference type="ARBA" id="ARBA00023098"/>
    </source>
</evidence>
<evidence type="ECO:0000256" key="10">
    <source>
        <dbReference type="ARBA" id="ARBA00023209"/>
    </source>
</evidence>
<keyword evidence="2" id="KW-1003">Cell membrane</keyword>
<dbReference type="SMART" id="SM00155">
    <property type="entry name" value="PLDc"/>
    <property type="match status" value="2"/>
</dbReference>
<dbReference type="EC" id="2.7.8.-" evidence="14"/>
<feature type="transmembrane region" description="Helical" evidence="12">
    <location>
        <begin position="5"/>
        <end position="24"/>
    </location>
</feature>
<dbReference type="InterPro" id="IPR025202">
    <property type="entry name" value="PLD-like_dom"/>
</dbReference>
<keyword evidence="7 12" id="KW-1133">Transmembrane helix</keyword>
<dbReference type="CDD" id="cd09110">
    <property type="entry name" value="PLDc_CLS_1"/>
    <property type="match status" value="1"/>
</dbReference>
<evidence type="ECO:0000256" key="5">
    <source>
        <dbReference type="ARBA" id="ARBA00022692"/>
    </source>
</evidence>
<dbReference type="Pfam" id="PF13091">
    <property type="entry name" value="PLDc_2"/>
    <property type="match status" value="2"/>
</dbReference>
<evidence type="ECO:0000256" key="11">
    <source>
        <dbReference type="ARBA" id="ARBA00023264"/>
    </source>
</evidence>
<evidence type="ECO:0000313" key="14">
    <source>
        <dbReference type="EMBL" id="MPM03651.1"/>
    </source>
</evidence>
<accession>A0A644WJE1</accession>
<dbReference type="InterPro" id="IPR027379">
    <property type="entry name" value="CLS_N"/>
</dbReference>
<evidence type="ECO:0000256" key="7">
    <source>
        <dbReference type="ARBA" id="ARBA00022989"/>
    </source>
</evidence>
<dbReference type="CDD" id="cd09112">
    <property type="entry name" value="PLDc_CLS_2"/>
    <property type="match status" value="1"/>
</dbReference>
<keyword evidence="8" id="KW-0443">Lipid metabolism</keyword>
<dbReference type="GO" id="GO:0008808">
    <property type="term" value="F:cardiolipin synthase activity"/>
    <property type="evidence" value="ECO:0007669"/>
    <property type="project" value="InterPro"/>
</dbReference>
<keyword evidence="4 14" id="KW-0808">Transferase</keyword>
<keyword evidence="5 12" id="KW-0812">Transmembrane</keyword>
<keyword evidence="9 12" id="KW-0472">Membrane</keyword>
<gene>
    <name evidence="14" type="primary">clsA_12</name>
    <name evidence="14" type="ORF">SDC9_49918</name>
</gene>
<dbReference type="PANTHER" id="PTHR21248:SF22">
    <property type="entry name" value="PHOSPHOLIPASE D"/>
    <property type="match status" value="1"/>
</dbReference>
<dbReference type="GO" id="GO:0032049">
    <property type="term" value="P:cardiolipin biosynthetic process"/>
    <property type="evidence" value="ECO:0007669"/>
    <property type="project" value="InterPro"/>
</dbReference>
<name>A0A644WJE1_9ZZZZ</name>
<dbReference type="PROSITE" id="PS50035">
    <property type="entry name" value="PLD"/>
    <property type="match status" value="2"/>
</dbReference>
<evidence type="ECO:0000259" key="13">
    <source>
        <dbReference type="PROSITE" id="PS50035"/>
    </source>
</evidence>
<evidence type="ECO:0000256" key="4">
    <source>
        <dbReference type="ARBA" id="ARBA00022679"/>
    </source>
</evidence>
<evidence type="ECO:0000256" key="2">
    <source>
        <dbReference type="ARBA" id="ARBA00022475"/>
    </source>
</evidence>
<evidence type="ECO:0000256" key="1">
    <source>
        <dbReference type="ARBA" id="ARBA00004651"/>
    </source>
</evidence>
<sequence>MSTYILLIVAYIINIVSAISLIFIERKEPTTTWAWLIILLVLPGFGFILYLILGQNLNRQKIFREKKFIDEEKSNKLLKSFDEEKKARRIAEEYIDIIKMNYNHSKSLYTTGNSVKSYIIGEEKFNDLIRDIRLATKFIHIEYYIFRLDGLGNKIIDELKKKVNEGVEVRLLVDGMGSKNLRRKYIKYIRGLGIKFQLFFPGILPYINLRINYRNHRKIVVIDGNIGYVGGFNVGDEYINKGKQFDFWRDTHIRIQGEAVNELNKRFILDWDYASEGELKEYDEYFYKQEAQGNVGMQIVSSGPDHKEEYIRNAYIKIINNAKKNVYIQTPYLVPDESTREALKIAALSGVDVRIMVPGKPDHFFMEWILSANIGELMECGVKIYRYQKGFIHSKTIVSDGKACSIGTANLDIRSFQLNFEINAFIFDDNFSKQQEEIFYNDIRDCNIVTMDEYNNRGRVMRIKEALIMLIAPIL</sequence>
<keyword evidence="3" id="KW-0444">Lipid biosynthesis</keyword>
<dbReference type="InterPro" id="IPR001736">
    <property type="entry name" value="PLipase_D/transphosphatidylase"/>
</dbReference>
<evidence type="ECO:0000256" key="9">
    <source>
        <dbReference type="ARBA" id="ARBA00023136"/>
    </source>
</evidence>
<comment type="caution">
    <text evidence="14">The sequence shown here is derived from an EMBL/GenBank/DDBJ whole genome shotgun (WGS) entry which is preliminary data.</text>
</comment>